<reference evidence="2 3" key="1">
    <citation type="journal article" date="2012" name="J. Bacteriol.">
        <title>Draft Genome Sequence of the Extremely Halophilic Archaeon Halogranum salarium B-1T.</title>
        <authorList>
            <person name="Kim K.K."/>
            <person name="Lee K.C."/>
            <person name="Lee J.S."/>
        </authorList>
    </citation>
    <scope>NUCLEOTIDE SEQUENCE [LARGE SCALE GENOMIC DNA]</scope>
    <source>
        <strain evidence="2 3">B-1</strain>
    </source>
</reference>
<dbReference type="EMBL" id="ALJD01000006">
    <property type="protein sequence ID" value="EJN59197.1"/>
    <property type="molecule type" value="Genomic_DNA"/>
</dbReference>
<evidence type="ECO:0000313" key="2">
    <source>
        <dbReference type="EMBL" id="EJN59197.1"/>
    </source>
</evidence>
<organism evidence="2 3">
    <name type="scientific">Halogranum salarium B-1</name>
    <dbReference type="NCBI Taxonomy" id="1210908"/>
    <lineage>
        <taxon>Archaea</taxon>
        <taxon>Methanobacteriati</taxon>
        <taxon>Methanobacteriota</taxon>
        <taxon>Stenosarchaea group</taxon>
        <taxon>Halobacteria</taxon>
        <taxon>Halobacteriales</taxon>
        <taxon>Haloferacaceae</taxon>
    </lineage>
</organism>
<dbReference type="Proteomes" id="UP000007813">
    <property type="component" value="Unassembled WGS sequence"/>
</dbReference>
<gene>
    <name evidence="2" type="ORF">HSB1_26180</name>
</gene>
<accession>J3EWG8</accession>
<comment type="caution">
    <text evidence="2">The sequence shown here is derived from an EMBL/GenBank/DDBJ whole genome shotgun (WGS) entry which is preliminary data.</text>
</comment>
<name>J3EWG8_9EURY</name>
<evidence type="ECO:0000313" key="3">
    <source>
        <dbReference type="Proteomes" id="UP000007813"/>
    </source>
</evidence>
<evidence type="ECO:0000256" key="1">
    <source>
        <dbReference type="SAM" id="MobiDB-lite"/>
    </source>
</evidence>
<feature type="region of interest" description="Disordered" evidence="1">
    <location>
        <begin position="37"/>
        <end position="60"/>
    </location>
</feature>
<sequence>MWERFESGAWTPCCWDTESGAEWVETGEGELLALEPTPRSALPEQMHTESVAEGTSVSRK</sequence>
<dbReference type="AlphaFoldDB" id="J3EWG8"/>
<protein>
    <submittedName>
        <fullName evidence="2">Uncharacterized protein</fullName>
    </submittedName>
</protein>
<dbReference type="eggNOG" id="arCOG10859">
    <property type="taxonomic scope" value="Archaea"/>
</dbReference>
<proteinExistence type="predicted"/>